<dbReference type="AlphaFoldDB" id="A0A7C2ZEY3"/>
<dbReference type="InterPro" id="IPR052705">
    <property type="entry name" value="Gliding_Motility_GTPase"/>
</dbReference>
<dbReference type="Gene3D" id="3.40.50.300">
    <property type="entry name" value="P-loop containing nucleotide triphosphate hydrolases"/>
    <property type="match status" value="1"/>
</dbReference>
<name>A0A7C2ZEY3_9AQUI</name>
<dbReference type="SUPFAM" id="SSF52540">
    <property type="entry name" value="P-loop containing nucleoside triphosphate hydrolases"/>
    <property type="match status" value="1"/>
</dbReference>
<evidence type="ECO:0000313" key="1">
    <source>
        <dbReference type="EMBL" id="HEW46190.1"/>
    </source>
</evidence>
<accession>A0A7C2ZEY3</accession>
<dbReference type="GO" id="GO:0003924">
    <property type="term" value="F:GTPase activity"/>
    <property type="evidence" value="ECO:0007669"/>
    <property type="project" value="InterPro"/>
</dbReference>
<dbReference type="InterPro" id="IPR027417">
    <property type="entry name" value="P-loop_NTPase"/>
</dbReference>
<dbReference type="PRINTS" id="PR00449">
    <property type="entry name" value="RASTRNSFRMNG"/>
</dbReference>
<dbReference type="GO" id="GO:0005525">
    <property type="term" value="F:GTP binding"/>
    <property type="evidence" value="ECO:0007669"/>
    <property type="project" value="InterPro"/>
</dbReference>
<dbReference type="PANTHER" id="PTHR42708:SF1">
    <property type="entry name" value="GLIDING MOTILITY PROTEIN MGLA"/>
    <property type="match status" value="1"/>
</dbReference>
<organism evidence="1">
    <name type="scientific">Hydrogenobacter sp</name>
    <dbReference type="NCBI Taxonomy" id="2152829"/>
    <lineage>
        <taxon>Bacteria</taxon>
        <taxon>Pseudomonadati</taxon>
        <taxon>Aquificota</taxon>
        <taxon>Aquificia</taxon>
        <taxon>Aquificales</taxon>
        <taxon>Aquificaceae</taxon>
        <taxon>Hydrogenobacter</taxon>
    </lineage>
</organism>
<gene>
    <name evidence="1" type="ORF">ENO47_05935</name>
</gene>
<dbReference type="EMBL" id="DSFP01000051">
    <property type="protein sequence ID" value="HEW46190.1"/>
    <property type="molecule type" value="Genomic_DNA"/>
</dbReference>
<reference evidence="1" key="1">
    <citation type="journal article" date="2020" name="mSystems">
        <title>Genome- and Community-Level Interaction Insights into Carbon Utilization and Element Cycling Functions of Hydrothermarchaeota in Hydrothermal Sediment.</title>
        <authorList>
            <person name="Zhou Z."/>
            <person name="Liu Y."/>
            <person name="Xu W."/>
            <person name="Pan J."/>
            <person name="Luo Z.H."/>
            <person name="Li M."/>
        </authorList>
    </citation>
    <scope>NUCLEOTIDE SEQUENCE [LARGE SCALE GENOMIC DNA]</scope>
    <source>
        <strain evidence="1">SpSt-132</strain>
    </source>
</reference>
<sequence>MKLKIVYFGSSLAGKSTNVKTLYQILRSKNLTKGDMVVMETEEQRTFFVEMFISSINIDGYDIELKILTTPGQFRLHPLRKVIMKGVDGLVFVVDSSKEREKVNFLVMRETAAVLKEQGEDLMRFPVVVQYNKRDLPDAMDIEDMEVRFNPWGTDYVPAVAIRGEGVLETFEKIVKNILVRKYARNTSI</sequence>
<dbReference type="Pfam" id="PF00071">
    <property type="entry name" value="Ras"/>
    <property type="match status" value="1"/>
</dbReference>
<dbReference type="PANTHER" id="PTHR42708">
    <property type="entry name" value="ATP/GTP-BINDING PROTEIN-RELATED"/>
    <property type="match status" value="1"/>
</dbReference>
<protein>
    <submittedName>
        <fullName evidence="1">Gliding motility protein</fullName>
    </submittedName>
</protein>
<proteinExistence type="predicted"/>
<dbReference type="InterPro" id="IPR001806">
    <property type="entry name" value="Small_GTPase"/>
</dbReference>
<comment type="caution">
    <text evidence="1">The sequence shown here is derived from an EMBL/GenBank/DDBJ whole genome shotgun (WGS) entry which is preliminary data.</text>
</comment>